<evidence type="ECO:0000256" key="3">
    <source>
        <dbReference type="ARBA" id="ARBA00022679"/>
    </source>
</evidence>
<comment type="similarity">
    <text evidence="1">Belongs to the methyltransferase superfamily.</text>
</comment>
<evidence type="ECO:0000259" key="4">
    <source>
        <dbReference type="Pfam" id="PF08241"/>
    </source>
</evidence>
<dbReference type="InterPro" id="IPR051052">
    <property type="entry name" value="Diverse_substrate_MTase"/>
</dbReference>
<dbReference type="PANTHER" id="PTHR44942:SF4">
    <property type="entry name" value="METHYLTRANSFERASE TYPE 11 DOMAIN-CONTAINING PROTEIN"/>
    <property type="match status" value="1"/>
</dbReference>
<organism evidence="5">
    <name type="scientific">uncultured Thermomicrobiales bacterium</name>
    <dbReference type="NCBI Taxonomy" id="1645740"/>
    <lineage>
        <taxon>Bacteria</taxon>
        <taxon>Pseudomonadati</taxon>
        <taxon>Thermomicrobiota</taxon>
        <taxon>Thermomicrobia</taxon>
        <taxon>Thermomicrobiales</taxon>
        <taxon>environmental samples</taxon>
    </lineage>
</organism>
<evidence type="ECO:0000313" key="5">
    <source>
        <dbReference type="EMBL" id="CAA9581274.1"/>
    </source>
</evidence>
<reference evidence="5" key="1">
    <citation type="submission" date="2020-02" db="EMBL/GenBank/DDBJ databases">
        <authorList>
            <person name="Meier V. D."/>
        </authorList>
    </citation>
    <scope>NUCLEOTIDE SEQUENCE</scope>
    <source>
        <strain evidence="5">AVDCRST_MAG87</strain>
    </source>
</reference>
<name>A0A6J4VKB8_9BACT</name>
<feature type="domain" description="Methyltransferase type 11" evidence="4">
    <location>
        <begin position="42"/>
        <end position="135"/>
    </location>
</feature>
<dbReference type="Pfam" id="PF08241">
    <property type="entry name" value="Methyltransf_11"/>
    <property type="match status" value="1"/>
</dbReference>
<accession>A0A6J4VKB8</accession>
<evidence type="ECO:0000256" key="2">
    <source>
        <dbReference type="ARBA" id="ARBA00022603"/>
    </source>
</evidence>
<keyword evidence="2" id="KW-0489">Methyltransferase</keyword>
<dbReference type="GO" id="GO:0008757">
    <property type="term" value="F:S-adenosylmethionine-dependent methyltransferase activity"/>
    <property type="evidence" value="ECO:0007669"/>
    <property type="project" value="InterPro"/>
</dbReference>
<sequence length="258" mass="28710">MDGAMTFDEVPALYHRVRPRYPAALFDIVRELPDLAAGSRVLEIGAGTGIATGPLLERGFDITAIEPGAGLIDVARAELAGFSSVRWVETRFEELVLSADPFDMVFSATAFHWLDRRVRVGKAAAALRPGGYLAIASYQHVAGGDTAFFHAIQQCYVAHMPGARPDERLLPADQIRPATRELTRNGLSEEPIVHRWVIVEMYDRTDYFDLLSTYSGHRLLDHDRRTDLFGCIGEQIDQLPGKQVHKAYLHELIVARKA</sequence>
<dbReference type="CDD" id="cd02440">
    <property type="entry name" value="AdoMet_MTases"/>
    <property type="match status" value="1"/>
</dbReference>
<dbReference type="InterPro" id="IPR029063">
    <property type="entry name" value="SAM-dependent_MTases_sf"/>
</dbReference>
<keyword evidence="3" id="KW-0808">Transferase</keyword>
<dbReference type="SUPFAM" id="SSF53335">
    <property type="entry name" value="S-adenosyl-L-methionine-dependent methyltransferases"/>
    <property type="match status" value="1"/>
</dbReference>
<dbReference type="AlphaFoldDB" id="A0A6J4VKB8"/>
<proteinExistence type="inferred from homology"/>
<evidence type="ECO:0000256" key="1">
    <source>
        <dbReference type="ARBA" id="ARBA00008361"/>
    </source>
</evidence>
<protein>
    <recommendedName>
        <fullName evidence="4">Methyltransferase type 11 domain-containing protein</fullName>
    </recommendedName>
</protein>
<dbReference type="InterPro" id="IPR013216">
    <property type="entry name" value="Methyltransf_11"/>
</dbReference>
<gene>
    <name evidence="5" type="ORF">AVDCRST_MAG87-3389</name>
</gene>
<dbReference type="PANTHER" id="PTHR44942">
    <property type="entry name" value="METHYLTRANSF_11 DOMAIN-CONTAINING PROTEIN"/>
    <property type="match status" value="1"/>
</dbReference>
<dbReference type="GO" id="GO:0032259">
    <property type="term" value="P:methylation"/>
    <property type="evidence" value="ECO:0007669"/>
    <property type="project" value="UniProtKB-KW"/>
</dbReference>
<dbReference type="Gene3D" id="3.40.50.150">
    <property type="entry name" value="Vaccinia Virus protein VP39"/>
    <property type="match status" value="1"/>
</dbReference>
<dbReference type="EMBL" id="CADCWJ010000741">
    <property type="protein sequence ID" value="CAA9581274.1"/>
    <property type="molecule type" value="Genomic_DNA"/>
</dbReference>